<keyword evidence="7 8" id="KW-0472">Membrane</keyword>
<evidence type="ECO:0000256" key="1">
    <source>
        <dbReference type="ARBA" id="ARBA00004477"/>
    </source>
</evidence>
<comment type="subcellular location">
    <subcellularLocation>
        <location evidence="1 8">Endoplasmic reticulum membrane</location>
        <topology evidence="1 8">Multi-pass membrane protein</topology>
    </subcellularLocation>
</comment>
<evidence type="ECO:0000256" key="5">
    <source>
        <dbReference type="ARBA" id="ARBA00022989"/>
    </source>
</evidence>
<evidence type="ECO:0000256" key="2">
    <source>
        <dbReference type="ARBA" id="ARBA00009219"/>
    </source>
</evidence>
<dbReference type="Pfam" id="PF02453">
    <property type="entry name" value="Reticulon"/>
    <property type="match status" value="1"/>
</dbReference>
<sequence>MATEGVPSDGSTVVCTVVGGRSSFVGRSLVSMLLRSPAGWTVRIADSRPLLELDPGDAKNSILSDSIQTGRVSYFQVDVRDGSQISHAIRGSSVVFHMGALDAQSQDFYDQYMFIVQGTKNIINACRECKVDRLIYNSSVDVIFDGVHDICHGNESLPYPSKFEDVLNDLKAQAEALVLSANATDSLSTCALRSSNPFGPGDSHFVPCIVDEAKSGWAQFIIGSDKNMCDYTYVENIAHAHLCAENALCSGITPVAGEPFFITNLEPVKTGEFASAILDGLGYQRISFHLPLRLVIFILMVVRRVSEKIGLHSSASLHLRIAFLRSFFCTRTFDCSKAQKDIGYLPIVSMEDGIMSTIDSFSHLANKFPYLRELDFTKSSKVDKLLGSGRVADILLWRDEKKSFAYALGLCLLFHWFLLSGRTFVTSTARLLLLASMILFGHGHLPSSKFGFTIEKISPSCFEVSETTVRSVLVSLSSMWNKSVHMLNLLARGEDGSLLFRVAGALYFFKLFVRFSPSLLVGIGLVSLFTVFIIYEQYEEAVDGLVRRTVVGVNKTREALQANLPGFLTNYF</sequence>
<name>A0A1D1XX60_9ARAE</name>
<organism evidence="10">
    <name type="scientific">Anthurium amnicola</name>
    <dbReference type="NCBI Taxonomy" id="1678845"/>
    <lineage>
        <taxon>Eukaryota</taxon>
        <taxon>Viridiplantae</taxon>
        <taxon>Streptophyta</taxon>
        <taxon>Embryophyta</taxon>
        <taxon>Tracheophyta</taxon>
        <taxon>Spermatophyta</taxon>
        <taxon>Magnoliopsida</taxon>
        <taxon>Liliopsida</taxon>
        <taxon>Araceae</taxon>
        <taxon>Pothoideae</taxon>
        <taxon>Potheae</taxon>
        <taxon>Anthurium</taxon>
    </lineage>
</organism>
<feature type="transmembrane region" description="Helical" evidence="8">
    <location>
        <begin position="404"/>
        <end position="421"/>
    </location>
</feature>
<dbReference type="Pfam" id="PF01073">
    <property type="entry name" value="3Beta_HSD"/>
    <property type="match status" value="1"/>
</dbReference>
<evidence type="ECO:0000256" key="4">
    <source>
        <dbReference type="ARBA" id="ARBA00022824"/>
    </source>
</evidence>
<dbReference type="AlphaFoldDB" id="A0A1D1XX60"/>
<dbReference type="GO" id="GO:0006694">
    <property type="term" value="P:steroid biosynthetic process"/>
    <property type="evidence" value="ECO:0007669"/>
    <property type="project" value="InterPro"/>
</dbReference>
<keyword evidence="6" id="KW-0560">Oxidoreductase</keyword>
<dbReference type="Gene3D" id="3.40.50.720">
    <property type="entry name" value="NAD(P)-binding Rossmann-like Domain"/>
    <property type="match status" value="1"/>
</dbReference>
<proteinExistence type="inferred from homology"/>
<evidence type="ECO:0000256" key="3">
    <source>
        <dbReference type="ARBA" id="ARBA00022692"/>
    </source>
</evidence>
<dbReference type="InterPro" id="IPR002225">
    <property type="entry name" value="3Beta_OHSteriod_DH/Estase"/>
</dbReference>
<keyword evidence="3 8" id="KW-0812">Transmembrane</keyword>
<reference evidence="10" key="1">
    <citation type="submission" date="2015-07" db="EMBL/GenBank/DDBJ databases">
        <title>Transcriptome Assembly of Anthurium amnicola.</title>
        <authorList>
            <person name="Suzuki J."/>
        </authorList>
    </citation>
    <scope>NUCLEOTIDE SEQUENCE</scope>
</reference>
<dbReference type="InterPro" id="IPR050177">
    <property type="entry name" value="Lipid_A_modif_metabolic_enz"/>
</dbReference>
<evidence type="ECO:0000256" key="8">
    <source>
        <dbReference type="RuleBase" id="RU363132"/>
    </source>
</evidence>
<feature type="transmembrane region" description="Helical" evidence="8">
    <location>
        <begin position="511"/>
        <end position="535"/>
    </location>
</feature>
<dbReference type="GO" id="GO:0005789">
    <property type="term" value="C:endoplasmic reticulum membrane"/>
    <property type="evidence" value="ECO:0007669"/>
    <property type="project" value="UniProtKB-SubCell"/>
</dbReference>
<dbReference type="SUPFAM" id="SSF51735">
    <property type="entry name" value="NAD(P)-binding Rossmann-fold domains"/>
    <property type="match status" value="1"/>
</dbReference>
<accession>A0A1D1XX60</accession>
<evidence type="ECO:0000256" key="6">
    <source>
        <dbReference type="ARBA" id="ARBA00023002"/>
    </source>
</evidence>
<dbReference type="GO" id="GO:0016616">
    <property type="term" value="F:oxidoreductase activity, acting on the CH-OH group of donors, NAD or NADP as acceptor"/>
    <property type="evidence" value="ECO:0007669"/>
    <property type="project" value="InterPro"/>
</dbReference>
<protein>
    <recommendedName>
        <fullName evidence="8">Reticulon-like protein</fullName>
    </recommendedName>
</protein>
<dbReference type="EMBL" id="GDJX01020966">
    <property type="protein sequence ID" value="JAT46970.1"/>
    <property type="molecule type" value="Transcribed_RNA"/>
</dbReference>
<dbReference type="InterPro" id="IPR036291">
    <property type="entry name" value="NAD(P)-bd_dom_sf"/>
</dbReference>
<feature type="domain" description="Reticulon" evidence="9">
    <location>
        <begin position="391"/>
        <end position="572"/>
    </location>
</feature>
<dbReference type="PANTHER" id="PTHR43245">
    <property type="entry name" value="BIFUNCTIONAL POLYMYXIN RESISTANCE PROTEIN ARNA"/>
    <property type="match status" value="1"/>
</dbReference>
<dbReference type="PANTHER" id="PTHR43245:SF51">
    <property type="entry name" value="SHORT CHAIN DEHYDROGENASE_REDUCTASE FAMILY 42E, MEMBER 2"/>
    <property type="match status" value="1"/>
</dbReference>
<keyword evidence="4 8" id="KW-0256">Endoplasmic reticulum</keyword>
<evidence type="ECO:0000259" key="9">
    <source>
        <dbReference type="PROSITE" id="PS50845"/>
    </source>
</evidence>
<evidence type="ECO:0000256" key="7">
    <source>
        <dbReference type="ARBA" id="ARBA00023136"/>
    </source>
</evidence>
<gene>
    <name evidence="10" type="primary">3BETAHSD</name>
    <name evidence="10" type="synonym">D3_14</name>
    <name evidence="10" type="ORF">g.92173</name>
</gene>
<comment type="similarity">
    <text evidence="2">Belongs to the 3-beta-HSD family.</text>
</comment>
<dbReference type="InterPro" id="IPR003388">
    <property type="entry name" value="Reticulon"/>
</dbReference>
<dbReference type="PROSITE" id="PS50845">
    <property type="entry name" value="RETICULON"/>
    <property type="match status" value="1"/>
</dbReference>
<keyword evidence="5 8" id="KW-1133">Transmembrane helix</keyword>
<evidence type="ECO:0000313" key="10">
    <source>
        <dbReference type="EMBL" id="JAT46970.1"/>
    </source>
</evidence>